<evidence type="ECO:0000256" key="1">
    <source>
        <dbReference type="SAM" id="MobiDB-lite"/>
    </source>
</evidence>
<evidence type="ECO:0000313" key="3">
    <source>
        <dbReference type="Proteomes" id="UP001231362"/>
    </source>
</evidence>
<accession>A0ABT9V535</accession>
<protein>
    <submittedName>
        <fullName evidence="2">Uncharacterized protein</fullName>
    </submittedName>
</protein>
<dbReference type="Proteomes" id="UP001231362">
    <property type="component" value="Unassembled WGS sequence"/>
</dbReference>
<comment type="caution">
    <text evidence="2">The sequence shown here is derived from an EMBL/GenBank/DDBJ whole genome shotgun (WGS) entry which is preliminary data.</text>
</comment>
<name>A0ABT9V535_9BACL</name>
<proteinExistence type="predicted"/>
<organism evidence="2 3">
    <name type="scientific">Anoxybacillus andreesenii</name>
    <dbReference type="NCBI Taxonomy" id="1325932"/>
    <lineage>
        <taxon>Bacteria</taxon>
        <taxon>Bacillati</taxon>
        <taxon>Bacillota</taxon>
        <taxon>Bacilli</taxon>
        <taxon>Bacillales</taxon>
        <taxon>Anoxybacillaceae</taxon>
        <taxon>Anoxybacillus</taxon>
    </lineage>
</organism>
<gene>
    <name evidence="2" type="ORF">J2S07_002379</name>
</gene>
<dbReference type="RefSeq" id="WP_307150585.1">
    <property type="nucleotide sequence ID" value="NZ_JAUSTU010000010.1"/>
</dbReference>
<feature type="region of interest" description="Disordered" evidence="1">
    <location>
        <begin position="1"/>
        <end position="57"/>
    </location>
</feature>
<keyword evidence="3" id="KW-1185">Reference proteome</keyword>
<feature type="compositionally biased region" description="Basic and acidic residues" evidence="1">
    <location>
        <begin position="40"/>
        <end position="57"/>
    </location>
</feature>
<feature type="compositionally biased region" description="Polar residues" evidence="1">
    <location>
        <begin position="12"/>
        <end position="26"/>
    </location>
</feature>
<evidence type="ECO:0000313" key="2">
    <source>
        <dbReference type="EMBL" id="MDQ0156061.1"/>
    </source>
</evidence>
<reference evidence="2 3" key="1">
    <citation type="submission" date="2023-07" db="EMBL/GenBank/DDBJ databases">
        <title>Genomic Encyclopedia of Type Strains, Phase IV (KMG-IV): sequencing the most valuable type-strain genomes for metagenomic binning, comparative biology and taxonomic classification.</title>
        <authorList>
            <person name="Goeker M."/>
        </authorList>
    </citation>
    <scope>NUCLEOTIDE SEQUENCE [LARGE SCALE GENOMIC DNA]</scope>
    <source>
        <strain evidence="2 3">DSM 23948</strain>
    </source>
</reference>
<sequence>MSKLNHEAAPNLNLSNEQIKNSNLVPSDTGYGYSEELSDGGERNEYIANQKRSDKNN</sequence>
<dbReference type="EMBL" id="JAUSTU010000010">
    <property type="protein sequence ID" value="MDQ0156061.1"/>
    <property type="molecule type" value="Genomic_DNA"/>
</dbReference>